<feature type="signal peptide" evidence="4">
    <location>
        <begin position="1"/>
        <end position="29"/>
    </location>
</feature>
<organism evidence="5 6">
    <name type="scientific">Rehmannia glutinosa</name>
    <name type="common">Chinese foxglove</name>
    <dbReference type="NCBI Taxonomy" id="99300"/>
    <lineage>
        <taxon>Eukaryota</taxon>
        <taxon>Viridiplantae</taxon>
        <taxon>Streptophyta</taxon>
        <taxon>Embryophyta</taxon>
        <taxon>Tracheophyta</taxon>
        <taxon>Spermatophyta</taxon>
        <taxon>Magnoliopsida</taxon>
        <taxon>eudicotyledons</taxon>
        <taxon>Gunneridae</taxon>
        <taxon>Pentapetalae</taxon>
        <taxon>asterids</taxon>
        <taxon>lamiids</taxon>
        <taxon>Lamiales</taxon>
        <taxon>Orobanchaceae</taxon>
        <taxon>Rehmannieae</taxon>
        <taxon>Rehmannia</taxon>
    </lineage>
</organism>
<evidence type="ECO:0008006" key="7">
    <source>
        <dbReference type="Google" id="ProtNLM"/>
    </source>
</evidence>
<dbReference type="PANTHER" id="PTHR36710">
    <property type="entry name" value="PECTINESTERASE INHIBITOR-LIKE"/>
    <property type="match status" value="1"/>
</dbReference>
<evidence type="ECO:0000256" key="3">
    <source>
        <dbReference type="ARBA" id="ARBA00038471"/>
    </source>
</evidence>
<keyword evidence="1 4" id="KW-0732">Signal</keyword>
<dbReference type="Proteomes" id="UP001318860">
    <property type="component" value="Unassembled WGS sequence"/>
</dbReference>
<dbReference type="InterPro" id="IPR052421">
    <property type="entry name" value="PCW_Enzyme_Inhibitor"/>
</dbReference>
<sequence>MATIFNNVPLLLTLTVLCCFLPSPPFISAAAANKTELATQICKNTTDFNFCRQIIYSDPRAPTADRVAVDTEILKGLQNCLTDYNEAIDTMAQVLRDLLRNKNHDFDKASLKAQSRVSACEKGFNGRSPITKGNVDLIKLTNICSQNLSQMRLKKSLAGKPPSNMEELLR</sequence>
<dbReference type="InterPro" id="IPR035513">
    <property type="entry name" value="Invertase/methylesterase_inhib"/>
</dbReference>
<comment type="similarity">
    <text evidence="3">Belongs to the PMEI family.</text>
</comment>
<evidence type="ECO:0000256" key="4">
    <source>
        <dbReference type="SAM" id="SignalP"/>
    </source>
</evidence>
<gene>
    <name evidence="5" type="ORF">DH2020_017119</name>
</gene>
<keyword evidence="2" id="KW-1015">Disulfide bond</keyword>
<evidence type="ECO:0000313" key="6">
    <source>
        <dbReference type="Proteomes" id="UP001318860"/>
    </source>
</evidence>
<comment type="caution">
    <text evidence="5">The sequence shown here is derived from an EMBL/GenBank/DDBJ whole genome shotgun (WGS) entry which is preliminary data.</text>
</comment>
<dbReference type="PANTHER" id="PTHR36710:SF18">
    <property type="entry name" value="PECTINESTERASE INHIBITOR 5-RELATED"/>
    <property type="match status" value="1"/>
</dbReference>
<dbReference type="EMBL" id="JABTTQ020000009">
    <property type="protein sequence ID" value="KAK6149594.1"/>
    <property type="molecule type" value="Genomic_DNA"/>
</dbReference>
<feature type="chain" id="PRO_5046380580" description="Pectinesterase inhibitor domain-containing protein" evidence="4">
    <location>
        <begin position="30"/>
        <end position="170"/>
    </location>
</feature>
<name>A0ABR0WTG2_REHGL</name>
<dbReference type="Gene3D" id="1.20.140.40">
    <property type="entry name" value="Invertase/pectin methylesterase inhibitor family protein"/>
    <property type="match status" value="1"/>
</dbReference>
<evidence type="ECO:0000256" key="2">
    <source>
        <dbReference type="ARBA" id="ARBA00023157"/>
    </source>
</evidence>
<reference evidence="5 6" key="1">
    <citation type="journal article" date="2021" name="Comput. Struct. Biotechnol. J.">
        <title>De novo genome assembly of the potent medicinal plant Rehmannia glutinosa using nanopore technology.</title>
        <authorList>
            <person name="Ma L."/>
            <person name="Dong C."/>
            <person name="Song C."/>
            <person name="Wang X."/>
            <person name="Zheng X."/>
            <person name="Niu Y."/>
            <person name="Chen S."/>
            <person name="Feng W."/>
        </authorList>
    </citation>
    <scope>NUCLEOTIDE SEQUENCE [LARGE SCALE GENOMIC DNA]</scope>
    <source>
        <strain evidence="5">DH-2019</strain>
    </source>
</reference>
<keyword evidence="6" id="KW-1185">Reference proteome</keyword>
<evidence type="ECO:0000256" key="1">
    <source>
        <dbReference type="ARBA" id="ARBA00022729"/>
    </source>
</evidence>
<dbReference type="CDD" id="cd14859">
    <property type="entry name" value="PMEI_like"/>
    <property type="match status" value="1"/>
</dbReference>
<proteinExistence type="inferred from homology"/>
<dbReference type="SUPFAM" id="SSF101148">
    <property type="entry name" value="Plant invertase/pectin methylesterase inhibitor"/>
    <property type="match status" value="1"/>
</dbReference>
<accession>A0ABR0WTG2</accession>
<evidence type="ECO:0000313" key="5">
    <source>
        <dbReference type="EMBL" id="KAK6149594.1"/>
    </source>
</evidence>
<protein>
    <recommendedName>
        <fullName evidence="7">Pectinesterase inhibitor domain-containing protein</fullName>
    </recommendedName>
</protein>